<evidence type="ECO:0000256" key="2">
    <source>
        <dbReference type="ARBA" id="ARBA00004496"/>
    </source>
</evidence>
<evidence type="ECO:0000313" key="14">
    <source>
        <dbReference type="Proteomes" id="UP000092445"/>
    </source>
</evidence>
<dbReference type="AlphaFoldDB" id="A0A1A9ZKZ3"/>
<evidence type="ECO:0000256" key="10">
    <source>
        <dbReference type="ARBA" id="ARBA00023242"/>
    </source>
</evidence>
<dbReference type="PROSITE" id="PS00678">
    <property type="entry name" value="WD_REPEATS_1"/>
    <property type="match status" value="1"/>
</dbReference>
<dbReference type="SUPFAM" id="SSF50978">
    <property type="entry name" value="WD40 repeat-like"/>
    <property type="match status" value="1"/>
</dbReference>
<dbReference type="PANTHER" id="PTHR10971">
    <property type="entry name" value="MRNA EXPORT FACTOR AND BUB3"/>
    <property type="match status" value="1"/>
</dbReference>
<reference evidence="13" key="2">
    <citation type="submission" date="2020-05" db="UniProtKB">
        <authorList>
            <consortium name="EnsemblMetazoa"/>
        </authorList>
    </citation>
    <scope>IDENTIFICATION</scope>
    <source>
        <strain evidence="13">IAEA</strain>
    </source>
</reference>
<proteinExistence type="inferred from homology"/>
<evidence type="ECO:0000256" key="9">
    <source>
        <dbReference type="ARBA" id="ARBA00022776"/>
    </source>
</evidence>
<dbReference type="STRING" id="7398.A0A1A9ZKZ3"/>
<evidence type="ECO:0000313" key="13">
    <source>
        <dbReference type="EnsemblMetazoa" id="GPAI017923-PA"/>
    </source>
</evidence>
<dbReference type="SMART" id="SM00320">
    <property type="entry name" value="WD40"/>
    <property type="match status" value="4"/>
</dbReference>
<dbReference type="PRINTS" id="PR00320">
    <property type="entry name" value="GPROTEINBRPT"/>
</dbReference>
<dbReference type="Gene3D" id="2.130.10.10">
    <property type="entry name" value="YVTN repeat-like/Quinoprotein amine dehydrogenase"/>
    <property type="match status" value="1"/>
</dbReference>
<keyword evidence="4" id="KW-0813">Transport</keyword>
<keyword evidence="14" id="KW-1185">Reference proteome</keyword>
<dbReference type="InterPro" id="IPR015943">
    <property type="entry name" value="WD40/YVTN_repeat-like_dom_sf"/>
</dbReference>
<dbReference type="InterPro" id="IPR020472">
    <property type="entry name" value="WD40_PAC1"/>
</dbReference>
<accession>A0A1A9ZKZ3</accession>
<evidence type="ECO:0000256" key="6">
    <source>
        <dbReference type="ARBA" id="ARBA00022574"/>
    </source>
</evidence>
<evidence type="ECO:0000256" key="3">
    <source>
        <dbReference type="ARBA" id="ARBA00007830"/>
    </source>
</evidence>
<dbReference type="GO" id="GO:0005635">
    <property type="term" value="C:nuclear envelope"/>
    <property type="evidence" value="ECO:0007669"/>
    <property type="project" value="UniProtKB-ARBA"/>
</dbReference>
<evidence type="ECO:0000256" key="4">
    <source>
        <dbReference type="ARBA" id="ARBA00022448"/>
    </source>
</evidence>
<dbReference type="GO" id="GO:0005737">
    <property type="term" value="C:cytoplasm"/>
    <property type="evidence" value="ECO:0007669"/>
    <property type="project" value="UniProtKB-SubCell"/>
</dbReference>
<keyword evidence="8" id="KW-0677">Repeat</keyword>
<keyword evidence="6 12" id="KW-0853">WD repeat</keyword>
<dbReference type="InterPro" id="IPR036322">
    <property type="entry name" value="WD40_repeat_dom_sf"/>
</dbReference>
<dbReference type="Proteomes" id="UP000092445">
    <property type="component" value="Unassembled WGS sequence"/>
</dbReference>
<comment type="similarity">
    <text evidence="3">Belongs to the WD repeat rae1 family.</text>
</comment>
<dbReference type="EnsemblMetazoa" id="GPAI017923-RA">
    <property type="protein sequence ID" value="GPAI017923-PA"/>
    <property type="gene ID" value="GPAI017923"/>
</dbReference>
<feature type="repeat" description="WD" evidence="12">
    <location>
        <begin position="21"/>
        <end position="58"/>
    </location>
</feature>
<evidence type="ECO:0000256" key="7">
    <source>
        <dbReference type="ARBA" id="ARBA00022618"/>
    </source>
</evidence>
<keyword evidence="10" id="KW-0539">Nucleus</keyword>
<evidence type="ECO:0000256" key="8">
    <source>
        <dbReference type="ARBA" id="ARBA00022737"/>
    </source>
</evidence>
<dbReference type="PROSITE" id="PS50082">
    <property type="entry name" value="WD_REPEATS_2"/>
    <property type="match status" value="2"/>
</dbReference>
<dbReference type="InterPro" id="IPR001680">
    <property type="entry name" value="WD40_rpt"/>
</dbReference>
<keyword evidence="9" id="KW-0498">Mitosis</keyword>
<keyword evidence="7" id="KW-0132">Cell division</keyword>
<evidence type="ECO:0000256" key="5">
    <source>
        <dbReference type="ARBA" id="ARBA00022490"/>
    </source>
</evidence>
<dbReference type="Pfam" id="PF00400">
    <property type="entry name" value="WD40"/>
    <property type="match status" value="4"/>
</dbReference>
<dbReference type="GO" id="GO:0051301">
    <property type="term" value="P:cell division"/>
    <property type="evidence" value="ECO:0007669"/>
    <property type="project" value="UniProtKB-KW"/>
</dbReference>
<organism evidence="13 14">
    <name type="scientific">Glossina pallidipes</name>
    <name type="common">Tsetse fly</name>
    <dbReference type="NCBI Taxonomy" id="7398"/>
    <lineage>
        <taxon>Eukaryota</taxon>
        <taxon>Metazoa</taxon>
        <taxon>Ecdysozoa</taxon>
        <taxon>Arthropoda</taxon>
        <taxon>Hexapoda</taxon>
        <taxon>Insecta</taxon>
        <taxon>Pterygota</taxon>
        <taxon>Neoptera</taxon>
        <taxon>Endopterygota</taxon>
        <taxon>Diptera</taxon>
        <taxon>Brachycera</taxon>
        <taxon>Muscomorpha</taxon>
        <taxon>Hippoboscoidea</taxon>
        <taxon>Glossinidae</taxon>
        <taxon>Glossina</taxon>
    </lineage>
</organism>
<evidence type="ECO:0000256" key="12">
    <source>
        <dbReference type="PROSITE-ProRule" id="PRU00221"/>
    </source>
</evidence>
<reference evidence="14" key="1">
    <citation type="submission" date="2014-03" db="EMBL/GenBank/DDBJ databases">
        <authorList>
            <person name="Aksoy S."/>
            <person name="Warren W."/>
            <person name="Wilson R.K."/>
        </authorList>
    </citation>
    <scope>NUCLEOTIDE SEQUENCE [LARGE SCALE GENOMIC DNA]</scope>
    <source>
        <strain evidence="14">IAEA</strain>
    </source>
</reference>
<sequence length="349" mass="38946">MFGQSSLGSTSTNRMNDFEVVAPPEDSVSALEFSPATVQQNFLIAGSWDSSVRCWEVEQTGKTVPKSMKTMGGPVLDVCWSDDGTKVFIANEKQVIVWDLASDQQMQVAAHEAPVKTCHWIKSSNYACLMTGSWDKTLKFWDARSPNPMLAINLPERCYCADVDYPMAVVGTAGRALIIYSLENSPTEFKRQESPLKYQHRTISIFRDKKKAPTGYALGSIEGRVGVQYVNPVNPKDNFTFKCHRSSGSAGFQDIYAVNDTAFHPIHGTLVTVGSDGTFCFWDKDARIQLKSSETMDQSITKCSFSANGQIFAYAVGYDWSKGHEHFNPTKKPQIFLRSCYEELKPRTT</sequence>
<comment type="subcellular location">
    <subcellularLocation>
        <location evidence="2">Cytoplasm</location>
    </subcellularLocation>
    <subcellularLocation>
        <location evidence="1">Nucleus</location>
    </subcellularLocation>
</comment>
<dbReference type="VEuPathDB" id="VectorBase:GPAI017923"/>
<keyword evidence="5" id="KW-0963">Cytoplasm</keyword>
<keyword evidence="11" id="KW-0131">Cell cycle</keyword>
<feature type="repeat" description="WD" evidence="12">
    <location>
        <begin position="108"/>
        <end position="151"/>
    </location>
</feature>
<dbReference type="FunFam" id="2.130.10.10:FF:000084">
    <property type="entry name" value="mRNA export factor"/>
    <property type="match status" value="1"/>
</dbReference>
<evidence type="ECO:0000256" key="11">
    <source>
        <dbReference type="ARBA" id="ARBA00023306"/>
    </source>
</evidence>
<protein>
    <submittedName>
        <fullName evidence="13">Uncharacterized protein</fullName>
    </submittedName>
</protein>
<dbReference type="InterPro" id="IPR019775">
    <property type="entry name" value="WD40_repeat_CS"/>
</dbReference>
<evidence type="ECO:0000256" key="1">
    <source>
        <dbReference type="ARBA" id="ARBA00004123"/>
    </source>
</evidence>
<name>A0A1A9ZKZ3_GLOPL</name>